<dbReference type="AlphaFoldDB" id="A0A1F5MHL1"/>
<gene>
    <name evidence="3" type="ORF">A3I48_04390</name>
</gene>
<dbReference type="InterPro" id="IPR027381">
    <property type="entry name" value="LytR/CpsA/Psr_C"/>
</dbReference>
<dbReference type="Gene3D" id="3.30.70.2390">
    <property type="match status" value="1"/>
</dbReference>
<evidence type="ECO:0000259" key="2">
    <source>
        <dbReference type="Pfam" id="PF13399"/>
    </source>
</evidence>
<keyword evidence="1" id="KW-0472">Membrane</keyword>
<evidence type="ECO:0000313" key="4">
    <source>
        <dbReference type="Proteomes" id="UP000178859"/>
    </source>
</evidence>
<proteinExistence type="predicted"/>
<feature type="transmembrane region" description="Helical" evidence="1">
    <location>
        <begin position="28"/>
        <end position="48"/>
    </location>
</feature>
<accession>A0A1F5MHL1</accession>
<dbReference type="Proteomes" id="UP000178859">
    <property type="component" value="Unassembled WGS sequence"/>
</dbReference>
<dbReference type="EMBL" id="MFDT01000031">
    <property type="protein sequence ID" value="OGE64845.1"/>
    <property type="molecule type" value="Genomic_DNA"/>
</dbReference>
<reference evidence="3 4" key="1">
    <citation type="journal article" date="2016" name="Nat. Commun.">
        <title>Thousands of microbial genomes shed light on interconnected biogeochemical processes in an aquifer system.</title>
        <authorList>
            <person name="Anantharaman K."/>
            <person name="Brown C.T."/>
            <person name="Hug L.A."/>
            <person name="Sharon I."/>
            <person name="Castelle C.J."/>
            <person name="Probst A.J."/>
            <person name="Thomas B.C."/>
            <person name="Singh A."/>
            <person name="Wilkins M.J."/>
            <person name="Karaoz U."/>
            <person name="Brodie E.L."/>
            <person name="Williams K.H."/>
            <person name="Hubbard S.S."/>
            <person name="Banfield J.F."/>
        </authorList>
    </citation>
    <scope>NUCLEOTIDE SEQUENCE [LARGE SCALE GENOMIC DNA]</scope>
</reference>
<comment type="caution">
    <text evidence="3">The sequence shown here is derived from an EMBL/GenBank/DDBJ whole genome shotgun (WGS) entry which is preliminary data.</text>
</comment>
<protein>
    <recommendedName>
        <fullName evidence="2">LytR/CpsA/Psr regulator C-terminal domain-containing protein</fullName>
    </recommendedName>
</protein>
<organism evidence="3 4">
    <name type="scientific">Candidatus Daviesbacteria bacterium RIFCSPLOWO2_02_FULL_36_7</name>
    <dbReference type="NCBI Taxonomy" id="1797792"/>
    <lineage>
        <taxon>Bacteria</taxon>
        <taxon>Candidatus Daviesiibacteriota</taxon>
    </lineage>
</organism>
<evidence type="ECO:0000256" key="1">
    <source>
        <dbReference type="SAM" id="Phobius"/>
    </source>
</evidence>
<name>A0A1F5MHL1_9BACT</name>
<keyword evidence="1" id="KW-1133">Transmembrane helix</keyword>
<sequence length="264" mass="28683">MNVEIPRLSPVTYQTMHKLESYILKYNLIPTMIVGCLVGVILSGYLFYQFSRPYLFNSSATKTVLNKEEMKNLVEEIGKIAKLPQREDPSVATVTDISKLKDQPVFAESKNGDRVLLYTNAQKVVIYDPISRKIVNIAPLTAGNARAVNNTIVPSASSVPTAIPAASVQNQAKIVLRNGTAVTGLASKIEAEIKKVFPQANITNKDNALKENYEKTTVIILSESARDAAINLAKVLSGSISDLPQGETKPTGADILVIIGKDKI</sequence>
<keyword evidence="1" id="KW-0812">Transmembrane</keyword>
<dbReference type="Pfam" id="PF13399">
    <property type="entry name" value="LytR_C"/>
    <property type="match status" value="1"/>
</dbReference>
<feature type="domain" description="LytR/CpsA/Psr regulator C-terminal" evidence="2">
    <location>
        <begin position="172"/>
        <end position="262"/>
    </location>
</feature>
<evidence type="ECO:0000313" key="3">
    <source>
        <dbReference type="EMBL" id="OGE64845.1"/>
    </source>
</evidence>